<dbReference type="GO" id="GO:0005634">
    <property type="term" value="C:nucleus"/>
    <property type="evidence" value="ECO:0007669"/>
    <property type="project" value="TreeGrafter"/>
</dbReference>
<accession>A0A1E3PSB4</accession>
<keyword evidence="1" id="KW-0175">Coiled coil</keyword>
<dbReference type="AlphaFoldDB" id="A0A1E3PSB4"/>
<name>A0A1E3PSB4_9ASCO</name>
<dbReference type="Proteomes" id="UP000095009">
    <property type="component" value="Unassembled WGS sequence"/>
</dbReference>
<gene>
    <name evidence="2" type="ORF">NADFUDRAFT_81185</name>
</gene>
<reference evidence="2 3" key="1">
    <citation type="journal article" date="2016" name="Proc. Natl. Acad. Sci. U.S.A.">
        <title>Comparative genomics of biotechnologically important yeasts.</title>
        <authorList>
            <person name="Riley R."/>
            <person name="Haridas S."/>
            <person name="Wolfe K.H."/>
            <person name="Lopes M.R."/>
            <person name="Hittinger C.T."/>
            <person name="Goeker M."/>
            <person name="Salamov A.A."/>
            <person name="Wisecaver J.H."/>
            <person name="Long T.M."/>
            <person name="Calvey C.H."/>
            <person name="Aerts A.L."/>
            <person name="Barry K.W."/>
            <person name="Choi C."/>
            <person name="Clum A."/>
            <person name="Coughlan A.Y."/>
            <person name="Deshpande S."/>
            <person name="Douglass A.P."/>
            <person name="Hanson S.J."/>
            <person name="Klenk H.-P."/>
            <person name="LaButti K.M."/>
            <person name="Lapidus A."/>
            <person name="Lindquist E.A."/>
            <person name="Lipzen A.M."/>
            <person name="Meier-Kolthoff J.P."/>
            <person name="Ohm R.A."/>
            <person name="Otillar R.P."/>
            <person name="Pangilinan J.L."/>
            <person name="Peng Y."/>
            <person name="Rokas A."/>
            <person name="Rosa C.A."/>
            <person name="Scheuner C."/>
            <person name="Sibirny A.A."/>
            <person name="Slot J.C."/>
            <person name="Stielow J.B."/>
            <person name="Sun H."/>
            <person name="Kurtzman C.P."/>
            <person name="Blackwell M."/>
            <person name="Grigoriev I.V."/>
            <person name="Jeffries T.W."/>
        </authorList>
    </citation>
    <scope>NUCLEOTIDE SEQUENCE [LARGE SCALE GENOMIC DNA]</scope>
    <source>
        <strain evidence="2 3">DSM 6958</strain>
    </source>
</reference>
<feature type="coiled-coil region" evidence="1">
    <location>
        <begin position="360"/>
        <end position="387"/>
    </location>
</feature>
<evidence type="ECO:0000256" key="1">
    <source>
        <dbReference type="SAM" id="Coils"/>
    </source>
</evidence>
<dbReference type="PANTHER" id="PTHR39597">
    <property type="entry name" value="UBA DOMAIN-CONTAINING PROTEIN RUP1"/>
    <property type="match status" value="1"/>
</dbReference>
<organism evidence="2 3">
    <name type="scientific">Nadsonia fulvescens var. elongata DSM 6958</name>
    <dbReference type="NCBI Taxonomy" id="857566"/>
    <lineage>
        <taxon>Eukaryota</taxon>
        <taxon>Fungi</taxon>
        <taxon>Dikarya</taxon>
        <taxon>Ascomycota</taxon>
        <taxon>Saccharomycotina</taxon>
        <taxon>Dipodascomycetes</taxon>
        <taxon>Dipodascales</taxon>
        <taxon>Dipodascales incertae sedis</taxon>
        <taxon>Nadsonia</taxon>
    </lineage>
</organism>
<dbReference type="OrthoDB" id="4489171at2759"/>
<evidence type="ECO:0000313" key="2">
    <source>
        <dbReference type="EMBL" id="ODQ68134.1"/>
    </source>
</evidence>
<proteinExistence type="predicted"/>
<evidence type="ECO:0000313" key="3">
    <source>
        <dbReference type="Proteomes" id="UP000095009"/>
    </source>
</evidence>
<keyword evidence="3" id="KW-1185">Reference proteome</keyword>
<dbReference type="STRING" id="857566.A0A1E3PSB4"/>
<protein>
    <submittedName>
        <fullName evidence="2">Uncharacterized protein</fullName>
    </submittedName>
</protein>
<dbReference type="GO" id="GO:0005829">
    <property type="term" value="C:cytosol"/>
    <property type="evidence" value="ECO:0007669"/>
    <property type="project" value="TreeGrafter"/>
</dbReference>
<dbReference type="InterPro" id="IPR055335">
    <property type="entry name" value="Ucp6/RUP1"/>
</dbReference>
<dbReference type="EMBL" id="KV454406">
    <property type="protein sequence ID" value="ODQ68134.1"/>
    <property type="molecule type" value="Genomic_DNA"/>
</dbReference>
<sequence>MEYGPAAPSYYNSRLPSGQIYRIHDNFEILTEILPSDRARDADRSAMIIPHSAAIDLAPLIMILHFIPLSRKALLNFGTEIVNDFGYDESWWAGALIDMSDQLDDNGSDSGSDDESNASMSKRLIVECQRLMAFLDGGSKRSFATLDNLLLDIPSDYKSIFNGQVRSNDNTIGLFLKSLTKYWGENNDLSNVFRATVISHDSENEIPLCNLSVEVPSNSPRSLYQIIDEMIWPDGIYENWFVKVPDILTLTFKRGDEQSGTGFAIPEFWRPDRYKKDSIPSVKWMMERQSEVENQLAILRNKKYKLLNYQGKSVVKFLDVSVDYFKEMKTRSKDNELIELNEIEKDDPLSETMDELILIRNKWDSKIRDITETIMHLEQELEQIILLNERGELKCEASSGDTVKLRDYILSGVILSPTEFYIRTKKSQLIDDDKIEWYKFHYNAAPGTSCVVEKVTIEKVIEIVTIGSVEYSAQEVSVVYTSSEAWDDVHRISLPPKLDEFIVLDRMAFEDELSRESDPIVLADREHIESQEFDLEDKIKTEEFS</sequence>
<dbReference type="PANTHER" id="PTHR39597:SF1">
    <property type="entry name" value="UBA DOMAIN-CONTAINING PROTEIN RUP1"/>
    <property type="match status" value="1"/>
</dbReference>
<dbReference type="GO" id="GO:0016579">
    <property type="term" value="P:protein deubiquitination"/>
    <property type="evidence" value="ECO:0007669"/>
    <property type="project" value="TreeGrafter"/>
</dbReference>